<keyword evidence="1" id="KW-0472">Membrane</keyword>
<gene>
    <name evidence="2" type="ORF">DRJ04_06905</name>
</gene>
<comment type="caution">
    <text evidence="2">The sequence shown here is derived from an EMBL/GenBank/DDBJ whole genome shotgun (WGS) entry which is preliminary data.</text>
</comment>
<feature type="transmembrane region" description="Helical" evidence="1">
    <location>
        <begin position="25"/>
        <end position="45"/>
    </location>
</feature>
<name>A0A662DB19_UNCAE</name>
<reference evidence="2 3" key="1">
    <citation type="submission" date="2018-06" db="EMBL/GenBank/DDBJ databases">
        <title>Extensive metabolic versatility and redundancy in microbially diverse, dynamic hydrothermal sediments.</title>
        <authorList>
            <person name="Dombrowski N."/>
            <person name="Teske A."/>
            <person name="Baker B.J."/>
        </authorList>
    </citation>
    <scope>NUCLEOTIDE SEQUENCE [LARGE SCALE GENOMIC DNA]</scope>
    <source>
        <strain evidence="2">B3_G15</strain>
    </source>
</reference>
<keyword evidence="1" id="KW-1133">Transmembrane helix</keyword>
<sequence length="80" mass="9082">MVMILVKITGYAKIIMKDIAPDRVIILHVAIHNMIVYLMIHAILLELCKDSGGANPGHGMILYHLLQRMMQPVHGRIRIK</sequence>
<protein>
    <submittedName>
        <fullName evidence="2">Uncharacterized protein</fullName>
    </submittedName>
</protein>
<evidence type="ECO:0000256" key="1">
    <source>
        <dbReference type="SAM" id="Phobius"/>
    </source>
</evidence>
<evidence type="ECO:0000313" key="2">
    <source>
        <dbReference type="EMBL" id="RLE12058.1"/>
    </source>
</evidence>
<proteinExistence type="predicted"/>
<dbReference type="EMBL" id="QMQA01000196">
    <property type="protein sequence ID" value="RLE12058.1"/>
    <property type="molecule type" value="Genomic_DNA"/>
</dbReference>
<organism evidence="2 3">
    <name type="scientific">Aerophobetes bacterium</name>
    <dbReference type="NCBI Taxonomy" id="2030807"/>
    <lineage>
        <taxon>Bacteria</taxon>
        <taxon>Candidatus Aerophobota</taxon>
    </lineage>
</organism>
<evidence type="ECO:0000313" key="3">
    <source>
        <dbReference type="Proteomes" id="UP000280417"/>
    </source>
</evidence>
<dbReference type="AlphaFoldDB" id="A0A662DB19"/>
<keyword evidence="1" id="KW-0812">Transmembrane</keyword>
<accession>A0A662DB19</accession>
<dbReference type="Proteomes" id="UP000280417">
    <property type="component" value="Unassembled WGS sequence"/>
</dbReference>